<keyword evidence="1" id="KW-0813">Transport</keyword>
<organism evidence="3 4">
    <name type="scientific">Vigna unguiculata</name>
    <name type="common">Cowpea</name>
    <dbReference type="NCBI Taxonomy" id="3917"/>
    <lineage>
        <taxon>Eukaryota</taxon>
        <taxon>Viridiplantae</taxon>
        <taxon>Streptophyta</taxon>
        <taxon>Embryophyta</taxon>
        <taxon>Tracheophyta</taxon>
        <taxon>Spermatophyta</taxon>
        <taxon>Magnoliopsida</taxon>
        <taxon>eudicotyledons</taxon>
        <taxon>Gunneridae</taxon>
        <taxon>Pentapetalae</taxon>
        <taxon>rosids</taxon>
        <taxon>fabids</taxon>
        <taxon>Fabales</taxon>
        <taxon>Fabaceae</taxon>
        <taxon>Papilionoideae</taxon>
        <taxon>50 kb inversion clade</taxon>
        <taxon>NPAAA clade</taxon>
        <taxon>indigoferoid/millettioid clade</taxon>
        <taxon>Phaseoleae</taxon>
        <taxon>Vigna</taxon>
    </lineage>
</organism>
<dbReference type="SUPFAM" id="SSF64356">
    <property type="entry name" value="SNARE-like"/>
    <property type="match status" value="1"/>
</dbReference>
<dbReference type="Gene3D" id="3.30.450.50">
    <property type="entry name" value="Longin domain"/>
    <property type="match status" value="1"/>
</dbReference>
<keyword evidence="4" id="KW-1185">Reference proteome</keyword>
<protein>
    <submittedName>
        <fullName evidence="3">Vesicle transport protein SEC22</fullName>
    </submittedName>
</protein>
<reference evidence="3 4" key="1">
    <citation type="submission" date="2019-04" db="EMBL/GenBank/DDBJ databases">
        <title>An improved genome assembly and genetic linkage map for asparagus bean, Vigna unguiculata ssp. sesquipedialis.</title>
        <authorList>
            <person name="Xia Q."/>
            <person name="Zhang R."/>
            <person name="Dong Y."/>
        </authorList>
    </citation>
    <scope>NUCLEOTIDE SEQUENCE [LARGE SCALE GENOMIC DNA]</scope>
    <source>
        <tissue evidence="3">Leaf</tissue>
    </source>
</reference>
<keyword evidence="1" id="KW-0653">Protein transport</keyword>
<name>A0A4D6N360_VIGUN</name>
<dbReference type="GO" id="GO:0015031">
    <property type="term" value="P:protein transport"/>
    <property type="evidence" value="ECO:0007669"/>
    <property type="project" value="UniProtKB-KW"/>
</dbReference>
<comment type="subcellular location">
    <subcellularLocation>
        <location evidence="2">Endomembrane system</location>
        <topology evidence="2">Single-pass type IV membrane protein</topology>
    </subcellularLocation>
</comment>
<dbReference type="GO" id="GO:0005484">
    <property type="term" value="F:SNAP receptor activity"/>
    <property type="evidence" value="ECO:0007669"/>
    <property type="project" value="InterPro"/>
</dbReference>
<dbReference type="AlphaFoldDB" id="A0A4D6N360"/>
<dbReference type="GO" id="GO:0012505">
    <property type="term" value="C:endomembrane system"/>
    <property type="evidence" value="ECO:0007669"/>
    <property type="project" value="UniProtKB-SubCell"/>
</dbReference>
<sequence length="108" mass="12474">MVKITIVGRMSDGLPLAQGLRYMNEEYAYLSCYKQQAQFILQEISRGALTASKMTIHVNNFCFKYPSLSIFVQFFQFVSKFVLVLISMKLQFSVMHHILHSRVPFITG</sequence>
<dbReference type="Proteomes" id="UP000501690">
    <property type="component" value="Linkage Group LG9"/>
</dbReference>
<accession>A0A4D6N360</accession>
<evidence type="ECO:0000313" key="3">
    <source>
        <dbReference type="EMBL" id="QCE08213.1"/>
    </source>
</evidence>
<evidence type="ECO:0000256" key="2">
    <source>
        <dbReference type="ARBA" id="ARBA00046280"/>
    </source>
</evidence>
<dbReference type="GO" id="GO:0005737">
    <property type="term" value="C:cytoplasm"/>
    <property type="evidence" value="ECO:0007669"/>
    <property type="project" value="UniProtKB-ARBA"/>
</dbReference>
<evidence type="ECO:0000256" key="1">
    <source>
        <dbReference type="ARBA" id="ARBA00022927"/>
    </source>
</evidence>
<dbReference type="PANTHER" id="PTHR45837">
    <property type="entry name" value="VESICLE-TRAFFICKING PROTEIN SEC22B"/>
    <property type="match status" value="1"/>
</dbReference>
<dbReference type="GO" id="GO:0006888">
    <property type="term" value="P:endoplasmic reticulum to Golgi vesicle-mediated transport"/>
    <property type="evidence" value="ECO:0007669"/>
    <property type="project" value="InterPro"/>
</dbReference>
<dbReference type="EMBL" id="CP039353">
    <property type="protein sequence ID" value="QCE08213.1"/>
    <property type="molecule type" value="Genomic_DNA"/>
</dbReference>
<proteinExistence type="predicted"/>
<evidence type="ECO:0000313" key="4">
    <source>
        <dbReference type="Proteomes" id="UP000501690"/>
    </source>
</evidence>
<gene>
    <name evidence="3" type="ORF">DEO72_LG9g3240</name>
</gene>
<dbReference type="GO" id="GO:0006890">
    <property type="term" value="P:retrograde vesicle-mediated transport, Golgi to endoplasmic reticulum"/>
    <property type="evidence" value="ECO:0007669"/>
    <property type="project" value="InterPro"/>
</dbReference>
<dbReference type="InterPro" id="IPR011012">
    <property type="entry name" value="Longin-like_dom_sf"/>
</dbReference>
<dbReference type="InterPro" id="IPR044565">
    <property type="entry name" value="Sec22"/>
</dbReference>